<feature type="region of interest" description="Disordered" evidence="1">
    <location>
        <begin position="1"/>
        <end position="53"/>
    </location>
</feature>
<protein>
    <submittedName>
        <fullName evidence="2">Uncharacterized protein</fullName>
    </submittedName>
</protein>
<feature type="compositionally biased region" description="Gly residues" evidence="1">
    <location>
        <begin position="25"/>
        <end position="34"/>
    </location>
</feature>
<reference evidence="2" key="2">
    <citation type="journal article" date="2015" name="Data Brief">
        <title>Shoot transcriptome of the giant reed, Arundo donax.</title>
        <authorList>
            <person name="Barrero R.A."/>
            <person name="Guerrero F.D."/>
            <person name="Moolhuijzen P."/>
            <person name="Goolsby J.A."/>
            <person name="Tidwell J."/>
            <person name="Bellgard S.E."/>
            <person name="Bellgard M.I."/>
        </authorList>
    </citation>
    <scope>NUCLEOTIDE SEQUENCE</scope>
    <source>
        <tissue evidence="2">Shoot tissue taken approximately 20 cm above the soil surface</tissue>
    </source>
</reference>
<evidence type="ECO:0000256" key="1">
    <source>
        <dbReference type="SAM" id="MobiDB-lite"/>
    </source>
</evidence>
<sequence length="75" mass="7790">MLSAGGLPLARDSGGAALERDAGRGHGTTTGGGARAWAHARNPRISNRAGELGARGDRRGQVLGFRSLRERRVGI</sequence>
<accession>A0A0A9GUZ3</accession>
<evidence type="ECO:0000313" key="2">
    <source>
        <dbReference type="EMBL" id="JAE26381.1"/>
    </source>
</evidence>
<dbReference type="EMBL" id="GBRH01171515">
    <property type="protein sequence ID" value="JAE26381.1"/>
    <property type="molecule type" value="Transcribed_RNA"/>
</dbReference>
<organism evidence="2">
    <name type="scientific">Arundo donax</name>
    <name type="common">Giant reed</name>
    <name type="synonym">Donax arundinaceus</name>
    <dbReference type="NCBI Taxonomy" id="35708"/>
    <lineage>
        <taxon>Eukaryota</taxon>
        <taxon>Viridiplantae</taxon>
        <taxon>Streptophyta</taxon>
        <taxon>Embryophyta</taxon>
        <taxon>Tracheophyta</taxon>
        <taxon>Spermatophyta</taxon>
        <taxon>Magnoliopsida</taxon>
        <taxon>Liliopsida</taxon>
        <taxon>Poales</taxon>
        <taxon>Poaceae</taxon>
        <taxon>PACMAD clade</taxon>
        <taxon>Arundinoideae</taxon>
        <taxon>Arundineae</taxon>
        <taxon>Arundo</taxon>
    </lineage>
</organism>
<proteinExistence type="predicted"/>
<dbReference type="AlphaFoldDB" id="A0A0A9GUZ3"/>
<reference evidence="2" key="1">
    <citation type="submission" date="2014-09" db="EMBL/GenBank/DDBJ databases">
        <authorList>
            <person name="Magalhaes I.L.F."/>
            <person name="Oliveira U."/>
            <person name="Santos F.R."/>
            <person name="Vidigal T.H.D.A."/>
            <person name="Brescovit A.D."/>
            <person name="Santos A.J."/>
        </authorList>
    </citation>
    <scope>NUCLEOTIDE SEQUENCE</scope>
    <source>
        <tissue evidence="2">Shoot tissue taken approximately 20 cm above the soil surface</tissue>
    </source>
</reference>
<name>A0A0A9GUZ3_ARUDO</name>